<proteinExistence type="predicted"/>
<evidence type="ECO:0000313" key="2">
    <source>
        <dbReference type="Proteomes" id="UP001176806"/>
    </source>
</evidence>
<accession>A0ABT8WQR7</accession>
<keyword evidence="2" id="KW-1185">Reference proteome</keyword>
<dbReference type="EMBL" id="JAUOEL010000005">
    <property type="protein sequence ID" value="MDO5975479.1"/>
    <property type="molecule type" value="Genomic_DNA"/>
</dbReference>
<sequence length="126" mass="14445">MEKNNVNNSREILIMTHNALFNSLTLLINQTSLKNDVKKHCRLGLKVIGIILTDLNYNTGTHLLMEKEFDLFFARFPAKYYNEIKESRKWICVYTVAKNIEACIKANAIVTTPEDIAVKTINISII</sequence>
<dbReference type="Proteomes" id="UP001176806">
    <property type="component" value="Unassembled WGS sequence"/>
</dbReference>
<organism evidence="1 2">
    <name type="scientific">Flavivirga jejuensis</name>
    <dbReference type="NCBI Taxonomy" id="870487"/>
    <lineage>
        <taxon>Bacteria</taxon>
        <taxon>Pseudomonadati</taxon>
        <taxon>Bacteroidota</taxon>
        <taxon>Flavobacteriia</taxon>
        <taxon>Flavobacteriales</taxon>
        <taxon>Flavobacteriaceae</taxon>
        <taxon>Flavivirga</taxon>
    </lineage>
</organism>
<protein>
    <submittedName>
        <fullName evidence="1">Uncharacterized protein</fullName>
    </submittedName>
</protein>
<comment type="caution">
    <text evidence="1">The sequence shown here is derived from an EMBL/GenBank/DDBJ whole genome shotgun (WGS) entry which is preliminary data.</text>
</comment>
<reference evidence="1" key="1">
    <citation type="submission" date="2023-07" db="EMBL/GenBank/DDBJ databases">
        <title>Two novel species in the genus Flavivirga.</title>
        <authorList>
            <person name="Kwon K."/>
        </authorList>
    </citation>
    <scope>NUCLEOTIDE SEQUENCE</scope>
    <source>
        <strain evidence="1">KACC 14158</strain>
    </source>
</reference>
<evidence type="ECO:0000313" key="1">
    <source>
        <dbReference type="EMBL" id="MDO5975479.1"/>
    </source>
</evidence>
<gene>
    <name evidence="1" type="ORF">Q4Q40_14885</name>
</gene>
<name>A0ABT8WQR7_9FLAO</name>
<dbReference type="RefSeq" id="WP_303302684.1">
    <property type="nucleotide sequence ID" value="NZ_BAABDA010000050.1"/>
</dbReference>